<dbReference type="InterPro" id="IPR016161">
    <property type="entry name" value="Ald_DH/histidinol_DH"/>
</dbReference>
<dbReference type="Pfam" id="PF00171">
    <property type="entry name" value="Aldedh"/>
    <property type="match status" value="1"/>
</dbReference>
<dbReference type="InterPro" id="IPR016163">
    <property type="entry name" value="Ald_DH_C"/>
</dbReference>
<feature type="domain" description="Aldehyde dehydrogenase" evidence="5">
    <location>
        <begin position="20"/>
        <end position="481"/>
    </location>
</feature>
<evidence type="ECO:0000256" key="4">
    <source>
        <dbReference type="RuleBase" id="RU003345"/>
    </source>
</evidence>
<feature type="active site" evidence="3">
    <location>
        <position position="255"/>
    </location>
</feature>
<evidence type="ECO:0000313" key="6">
    <source>
        <dbReference type="EMBL" id="MBC2864892.1"/>
    </source>
</evidence>
<proteinExistence type="inferred from homology"/>
<sequence length="495" mass="52208">MPRIPADEILIAGRFRRGAGAPIRTVNPADGTVITTVHAASPADVDEAARAAADAAAAPAWRDLLPHQRARVLTRIADLIEEHAAELSALQTADTGKTLTETRALALSAAGTFRYTAAALETAEDALTPARGPYVTMSVHEPIGVVGAINPWNSPIASDAQKVAPALAGGNAVLLKPAEWTPLVSLDFGRLVHQAFTEAGLPTALLSVLPGKGSVVGDAIVTHPLVRRIGFTGGTATGRSIARAAADKLVPASLELGGKSPTIVREDADVEQALAGVMFGIFSSSGQSCIAGSRLFVHRSLYESFLGELIERVRKLRVGPGTDPATQVAPLVHHRHRDAVAAYVDLARAEGGRVLCGGAVPDGPSYAAGAYYLPTVIDGLPNSARVCQEEIFGPVLVALPYADEDDLVRQANASVYGLACGIWTRDARAAWRLARRIDAGTVWINTYKQFSISTPFGGMKDSGLGTEKGRDLIRAYQRQKSLYWGTDTTPLPWAD</sequence>
<reference evidence="6 7" key="1">
    <citation type="submission" date="2020-08" db="EMBL/GenBank/DDBJ databases">
        <title>Whole-Genome Sequence of French Clinical Streptomyces mexicanus Strain Q0842.</title>
        <authorList>
            <person name="Boxberger M."/>
            <person name="La Scola B."/>
        </authorList>
    </citation>
    <scope>NUCLEOTIDE SEQUENCE [LARGE SCALE GENOMIC DNA]</scope>
    <source>
        <strain evidence="6 7">Marseille-Q0842</strain>
    </source>
</reference>
<dbReference type="GO" id="GO:0016620">
    <property type="term" value="F:oxidoreductase activity, acting on the aldehyde or oxo group of donors, NAD or NADP as acceptor"/>
    <property type="evidence" value="ECO:0007669"/>
    <property type="project" value="InterPro"/>
</dbReference>
<dbReference type="AlphaFoldDB" id="A0A7X1LPW1"/>
<dbReference type="Gene3D" id="3.40.309.10">
    <property type="entry name" value="Aldehyde Dehydrogenase, Chain A, domain 2"/>
    <property type="match status" value="1"/>
</dbReference>
<evidence type="ECO:0000256" key="3">
    <source>
        <dbReference type="PROSITE-ProRule" id="PRU10007"/>
    </source>
</evidence>
<comment type="caution">
    <text evidence="6">The sequence shown here is derived from an EMBL/GenBank/DDBJ whole genome shotgun (WGS) entry which is preliminary data.</text>
</comment>
<dbReference type="PROSITE" id="PS00687">
    <property type="entry name" value="ALDEHYDE_DEHYDR_GLU"/>
    <property type="match status" value="1"/>
</dbReference>
<dbReference type="InterPro" id="IPR016162">
    <property type="entry name" value="Ald_DH_N"/>
</dbReference>
<dbReference type="InterPro" id="IPR029510">
    <property type="entry name" value="Ald_DH_CS_GLU"/>
</dbReference>
<dbReference type="SUPFAM" id="SSF53720">
    <property type="entry name" value="ALDH-like"/>
    <property type="match status" value="1"/>
</dbReference>
<dbReference type="PANTHER" id="PTHR11699">
    <property type="entry name" value="ALDEHYDE DEHYDROGENASE-RELATED"/>
    <property type="match status" value="1"/>
</dbReference>
<gene>
    <name evidence="6" type="ORF">H1R13_07745</name>
</gene>
<dbReference type="RefSeq" id="WP_185947017.1">
    <property type="nucleotide sequence ID" value="NZ_JACMHY010000002.1"/>
</dbReference>
<dbReference type="PROSITE" id="PS00070">
    <property type="entry name" value="ALDEHYDE_DEHYDR_CYS"/>
    <property type="match status" value="1"/>
</dbReference>
<protein>
    <submittedName>
        <fullName evidence="6">Aldehyde dehydrogenase family protein</fullName>
    </submittedName>
</protein>
<dbReference type="InterPro" id="IPR015590">
    <property type="entry name" value="Aldehyde_DH_dom"/>
</dbReference>
<evidence type="ECO:0000256" key="1">
    <source>
        <dbReference type="ARBA" id="ARBA00009986"/>
    </source>
</evidence>
<evidence type="ECO:0000256" key="2">
    <source>
        <dbReference type="ARBA" id="ARBA00023002"/>
    </source>
</evidence>
<dbReference type="Proteomes" id="UP000517694">
    <property type="component" value="Unassembled WGS sequence"/>
</dbReference>
<dbReference type="FunFam" id="3.40.605.10:FF:000007">
    <property type="entry name" value="NAD/NADP-dependent betaine aldehyde dehydrogenase"/>
    <property type="match status" value="1"/>
</dbReference>
<organism evidence="6 7">
    <name type="scientific">Streptomyces mexicanus</name>
    <dbReference type="NCBI Taxonomy" id="178566"/>
    <lineage>
        <taxon>Bacteria</taxon>
        <taxon>Bacillati</taxon>
        <taxon>Actinomycetota</taxon>
        <taxon>Actinomycetes</taxon>
        <taxon>Kitasatosporales</taxon>
        <taxon>Streptomycetaceae</taxon>
        <taxon>Streptomyces</taxon>
    </lineage>
</organism>
<name>A0A7X1LPW1_9ACTN</name>
<keyword evidence="2 4" id="KW-0560">Oxidoreductase</keyword>
<dbReference type="InterPro" id="IPR016160">
    <property type="entry name" value="Ald_DH_CS_CYS"/>
</dbReference>
<evidence type="ECO:0000259" key="5">
    <source>
        <dbReference type="Pfam" id="PF00171"/>
    </source>
</evidence>
<dbReference type="EMBL" id="JACMHY010000002">
    <property type="protein sequence ID" value="MBC2864892.1"/>
    <property type="molecule type" value="Genomic_DNA"/>
</dbReference>
<dbReference type="FunFam" id="3.40.309.10:FF:000012">
    <property type="entry name" value="Betaine aldehyde dehydrogenase"/>
    <property type="match status" value="1"/>
</dbReference>
<comment type="similarity">
    <text evidence="1 4">Belongs to the aldehyde dehydrogenase family.</text>
</comment>
<evidence type="ECO:0000313" key="7">
    <source>
        <dbReference type="Proteomes" id="UP000517694"/>
    </source>
</evidence>
<accession>A0A7X1LPW1</accession>
<dbReference type="Gene3D" id="3.40.605.10">
    <property type="entry name" value="Aldehyde Dehydrogenase, Chain A, domain 1"/>
    <property type="match status" value="1"/>
</dbReference>
<keyword evidence="7" id="KW-1185">Reference proteome</keyword>